<evidence type="ECO:0000313" key="2">
    <source>
        <dbReference type="EMBL" id="NYI08558.1"/>
    </source>
</evidence>
<dbReference type="AlphaFoldDB" id="A0A7Z0C136"/>
<dbReference type="EMBL" id="JACBZI010000001">
    <property type="protein sequence ID" value="NYI08558.1"/>
    <property type="molecule type" value="Genomic_DNA"/>
</dbReference>
<proteinExistence type="predicted"/>
<dbReference type="Proteomes" id="UP000537326">
    <property type="component" value="Unassembled WGS sequence"/>
</dbReference>
<gene>
    <name evidence="2" type="ORF">BKA05_000073</name>
</gene>
<sequence>MLIRRALAAGLFLMLSVAGDPAAHAESEVVKDPAKDAAKIVDIVRVKYSNGEKAFRTVVTMRHLAKTGVHQSLRIETYDVAEYRTYYVGIYRDEDGKLQVGIAFTDEAGGGEVKCKKAAVDYRPGKRGSIRFYAPRSCFDLSKTVYMVTQVGSEGSTLDQADSAIVPQG</sequence>
<name>A0A7Z0C136_9ACTN</name>
<comment type="caution">
    <text evidence="2">The sequence shown here is derived from an EMBL/GenBank/DDBJ whole genome shotgun (WGS) entry which is preliminary data.</text>
</comment>
<feature type="signal peptide" evidence="1">
    <location>
        <begin position="1"/>
        <end position="25"/>
    </location>
</feature>
<keyword evidence="3" id="KW-1185">Reference proteome</keyword>
<feature type="chain" id="PRO_5031335804" description="DUF4352 domain-containing protein" evidence="1">
    <location>
        <begin position="26"/>
        <end position="169"/>
    </location>
</feature>
<organism evidence="2 3">
    <name type="scientific">Nocardioides marinus</name>
    <dbReference type="NCBI Taxonomy" id="374514"/>
    <lineage>
        <taxon>Bacteria</taxon>
        <taxon>Bacillati</taxon>
        <taxon>Actinomycetota</taxon>
        <taxon>Actinomycetes</taxon>
        <taxon>Propionibacteriales</taxon>
        <taxon>Nocardioidaceae</taxon>
        <taxon>Nocardioides</taxon>
    </lineage>
</organism>
<protein>
    <recommendedName>
        <fullName evidence="4">DUF4352 domain-containing protein</fullName>
    </recommendedName>
</protein>
<reference evidence="2 3" key="1">
    <citation type="submission" date="2020-07" db="EMBL/GenBank/DDBJ databases">
        <title>Sequencing the genomes of 1000 actinobacteria strains.</title>
        <authorList>
            <person name="Klenk H.-P."/>
        </authorList>
    </citation>
    <scope>NUCLEOTIDE SEQUENCE [LARGE SCALE GENOMIC DNA]</scope>
    <source>
        <strain evidence="2 3">DSM 18248</strain>
    </source>
</reference>
<keyword evidence="1" id="KW-0732">Signal</keyword>
<evidence type="ECO:0000256" key="1">
    <source>
        <dbReference type="SAM" id="SignalP"/>
    </source>
</evidence>
<accession>A0A7Z0C136</accession>
<evidence type="ECO:0000313" key="3">
    <source>
        <dbReference type="Proteomes" id="UP000537326"/>
    </source>
</evidence>
<dbReference type="RefSeq" id="WP_179529655.1">
    <property type="nucleotide sequence ID" value="NZ_BAAAPP010000002.1"/>
</dbReference>
<evidence type="ECO:0008006" key="4">
    <source>
        <dbReference type="Google" id="ProtNLM"/>
    </source>
</evidence>